<protein>
    <recommendedName>
        <fullName evidence="3">Phosphoserine phosphatase</fullName>
        <shortName evidence="3">PSP</shortName>
        <ecNumber evidence="3">3.1.3.3</ecNumber>
    </recommendedName>
</protein>
<comment type="function">
    <text evidence="3">Catalyzes the last step of the phosphorylated serine biosynthetic pathway, i.e. dephosphorylation of O-phospho-L-serine to form L-serine.</text>
</comment>
<reference evidence="4 5" key="1">
    <citation type="journal article" date="2018" name="J. Microbiol.">
        <title>Salicibibacter kimchii gen. nov., sp. nov., a moderately halophilic and alkalitolerant bacterium in the family Bacillaceae, isolated from kimchi.</title>
        <authorList>
            <person name="Jang J.Y."/>
            <person name="Oh Y.J."/>
            <person name="Lim S.K."/>
            <person name="Park H.K."/>
            <person name="Lee C."/>
            <person name="Kim J.Y."/>
            <person name="Lee M.A."/>
            <person name="Choi H.J."/>
        </authorList>
    </citation>
    <scope>NUCLEOTIDE SEQUENCE [LARGE SCALE GENOMIC DNA]</scope>
    <source>
        <strain evidence="4 5">NKC1-1</strain>
    </source>
</reference>
<dbReference type="InterPro" id="IPR023214">
    <property type="entry name" value="HAD_sf"/>
</dbReference>
<dbReference type="EMBL" id="CP031092">
    <property type="protein sequence ID" value="AXF54949.1"/>
    <property type="molecule type" value="Genomic_DNA"/>
</dbReference>
<dbReference type="HAMAP" id="MF_02240">
    <property type="entry name" value="PSP"/>
    <property type="match status" value="1"/>
</dbReference>
<name>A0A345BVG8_9BACI</name>
<dbReference type="NCBIfam" id="TIGR01509">
    <property type="entry name" value="HAD-SF-IA-v3"/>
    <property type="match status" value="1"/>
</dbReference>
<accession>A0A345BVG8</accession>
<comment type="similarity">
    <text evidence="3">Belongs to the HAD-like hydrolase superfamily.</text>
</comment>
<dbReference type="OrthoDB" id="9809962at2"/>
<comment type="pathway">
    <text evidence="3">Amino-acid biosynthesis; L-serine biosynthesis; L-serine from 3-phospho-D-glycerate: step 3/3.</text>
</comment>
<dbReference type="PANTHER" id="PTHR46470:SF3">
    <property type="entry name" value="N-ACYLNEURAMINATE-9-PHOSPHATASE"/>
    <property type="match status" value="1"/>
</dbReference>
<keyword evidence="5" id="KW-1185">Reference proteome</keyword>
<evidence type="ECO:0000256" key="2">
    <source>
        <dbReference type="ARBA" id="ARBA00022842"/>
    </source>
</evidence>
<dbReference type="SFLD" id="SFLDS00003">
    <property type="entry name" value="Haloacid_Dehalogenase"/>
    <property type="match status" value="1"/>
</dbReference>
<dbReference type="PANTHER" id="PTHR46470">
    <property type="entry name" value="N-ACYLNEURAMINATE-9-PHOSPHATASE"/>
    <property type="match status" value="1"/>
</dbReference>
<proteinExistence type="inferred from homology"/>
<dbReference type="SUPFAM" id="SSF56784">
    <property type="entry name" value="HAD-like"/>
    <property type="match status" value="1"/>
</dbReference>
<dbReference type="InterPro" id="IPR044266">
    <property type="entry name" value="PSP_YsaA"/>
</dbReference>
<keyword evidence="1 3" id="KW-0378">Hydrolase</keyword>
<dbReference type="InterPro" id="IPR006439">
    <property type="entry name" value="HAD-SF_hydro_IA"/>
</dbReference>
<dbReference type="RefSeq" id="WP_114370478.1">
    <property type="nucleotide sequence ID" value="NZ_CP031092.1"/>
</dbReference>
<keyword evidence="3" id="KW-0718">Serine biosynthesis</keyword>
<dbReference type="Gene3D" id="3.40.50.1000">
    <property type="entry name" value="HAD superfamily/HAD-like"/>
    <property type="match status" value="1"/>
</dbReference>
<dbReference type="NCBIfam" id="TIGR01549">
    <property type="entry name" value="HAD-SF-IA-v1"/>
    <property type="match status" value="1"/>
</dbReference>
<dbReference type="Proteomes" id="UP000252100">
    <property type="component" value="Chromosome"/>
</dbReference>
<dbReference type="KEGG" id="rue:DT065_02240"/>
<dbReference type="GO" id="GO:0006564">
    <property type="term" value="P:L-serine biosynthetic process"/>
    <property type="evidence" value="ECO:0007669"/>
    <property type="project" value="UniProtKB-UniRule"/>
</dbReference>
<keyword evidence="3" id="KW-0170">Cobalt</keyword>
<dbReference type="EC" id="3.1.3.3" evidence="3"/>
<sequence length="266" mass="30034">MIHTLLFDLDDTLLWDKKSISESLLATCNEAFRQVGVESTELMEAVRTVAPTLYEKQSFYPLTTALGINPFEGLWGTFDDIHDVRLREMGANIRMYQFEVWTEALKNVGIEDFSLARELSKHFIDYRETLPYVYEETFEVLTKMNIPYQLALVTNGAPSLQLKKLHMTKALIPHFDRIVISGAFGVGKPDTSIFSYALEQLGADANQTVMIGDNLHTDIIGGIRAGLKTIWLNRDHEEADTGIVPDAEISTLRELEETLGKLNGFE</sequence>
<evidence type="ECO:0000256" key="1">
    <source>
        <dbReference type="ARBA" id="ARBA00022801"/>
    </source>
</evidence>
<dbReference type="InterPro" id="IPR051400">
    <property type="entry name" value="HAD-like_hydrolase"/>
</dbReference>
<comment type="cofactor">
    <cofactor evidence="3">
        <name>Mg(2+)</name>
        <dbReference type="ChEBI" id="CHEBI:18420"/>
    </cofactor>
    <cofactor evidence="3">
        <name>Co(2+)</name>
        <dbReference type="ChEBI" id="CHEBI:48828"/>
    </cofactor>
</comment>
<evidence type="ECO:0000256" key="3">
    <source>
        <dbReference type="HAMAP-Rule" id="MF_02240"/>
    </source>
</evidence>
<dbReference type="Pfam" id="PF00702">
    <property type="entry name" value="Hydrolase"/>
    <property type="match status" value="1"/>
</dbReference>
<dbReference type="GO" id="GO:0036424">
    <property type="term" value="F:L-phosphoserine phosphatase activity"/>
    <property type="evidence" value="ECO:0007669"/>
    <property type="project" value="UniProtKB-UniRule"/>
</dbReference>
<dbReference type="InterPro" id="IPR036412">
    <property type="entry name" value="HAD-like_sf"/>
</dbReference>
<keyword evidence="3" id="KW-0028">Amino-acid biosynthesis</keyword>
<gene>
    <name evidence="4" type="ORF">DT065_02240</name>
</gene>
<dbReference type="SFLD" id="SFLDG01129">
    <property type="entry name" value="C1.5:_HAD__Beta-PGM__Phosphata"/>
    <property type="match status" value="1"/>
</dbReference>
<keyword evidence="2 3" id="KW-0460">Magnesium</keyword>
<organism evidence="4 5">
    <name type="scientific">Salicibibacter kimchii</name>
    <dbReference type="NCBI Taxonomy" id="2099786"/>
    <lineage>
        <taxon>Bacteria</taxon>
        <taxon>Bacillati</taxon>
        <taxon>Bacillota</taxon>
        <taxon>Bacilli</taxon>
        <taxon>Bacillales</taxon>
        <taxon>Bacillaceae</taxon>
        <taxon>Salicibibacter</taxon>
    </lineage>
</organism>
<dbReference type="AlphaFoldDB" id="A0A345BVG8"/>
<comment type="catalytic activity">
    <reaction evidence="3">
        <text>O-phospho-L-serine + H2O = L-serine + phosphate</text>
        <dbReference type="Rhea" id="RHEA:21208"/>
        <dbReference type="ChEBI" id="CHEBI:15377"/>
        <dbReference type="ChEBI" id="CHEBI:33384"/>
        <dbReference type="ChEBI" id="CHEBI:43474"/>
        <dbReference type="ChEBI" id="CHEBI:57524"/>
        <dbReference type="EC" id="3.1.3.3"/>
    </reaction>
</comment>
<evidence type="ECO:0000313" key="5">
    <source>
        <dbReference type="Proteomes" id="UP000252100"/>
    </source>
</evidence>
<comment type="catalytic activity">
    <reaction evidence="3">
        <text>O-phospho-D-serine + H2O = D-serine + phosphate</text>
        <dbReference type="Rhea" id="RHEA:24873"/>
        <dbReference type="ChEBI" id="CHEBI:15377"/>
        <dbReference type="ChEBI" id="CHEBI:35247"/>
        <dbReference type="ChEBI" id="CHEBI:43474"/>
        <dbReference type="ChEBI" id="CHEBI:58680"/>
        <dbReference type="EC" id="3.1.3.3"/>
    </reaction>
</comment>
<evidence type="ECO:0000313" key="4">
    <source>
        <dbReference type="EMBL" id="AXF54949.1"/>
    </source>
</evidence>
<dbReference type="Gene3D" id="1.20.120.1600">
    <property type="match status" value="1"/>
</dbReference>